<reference evidence="2" key="2">
    <citation type="submission" date="2023-06" db="EMBL/GenBank/DDBJ databases">
        <authorList>
            <person name="Swenson N.G."/>
            <person name="Wegrzyn J.L."/>
            <person name="Mcevoy S.L."/>
        </authorList>
    </citation>
    <scope>NUCLEOTIDE SEQUENCE</scope>
    <source>
        <strain evidence="2">NS2018</strain>
        <tissue evidence="2">Leaf</tissue>
    </source>
</reference>
<evidence type="ECO:0000256" key="1">
    <source>
        <dbReference type="SAM" id="MobiDB-lite"/>
    </source>
</evidence>
<evidence type="ECO:0000313" key="2">
    <source>
        <dbReference type="EMBL" id="KAK0592442.1"/>
    </source>
</evidence>
<comment type="caution">
    <text evidence="2">The sequence shown here is derived from an EMBL/GenBank/DDBJ whole genome shotgun (WGS) entry which is preliminary data.</text>
</comment>
<dbReference type="Proteomes" id="UP001168877">
    <property type="component" value="Unassembled WGS sequence"/>
</dbReference>
<organism evidence="2 3">
    <name type="scientific">Acer saccharum</name>
    <name type="common">Sugar maple</name>
    <dbReference type="NCBI Taxonomy" id="4024"/>
    <lineage>
        <taxon>Eukaryota</taxon>
        <taxon>Viridiplantae</taxon>
        <taxon>Streptophyta</taxon>
        <taxon>Embryophyta</taxon>
        <taxon>Tracheophyta</taxon>
        <taxon>Spermatophyta</taxon>
        <taxon>Magnoliopsida</taxon>
        <taxon>eudicotyledons</taxon>
        <taxon>Gunneridae</taxon>
        <taxon>Pentapetalae</taxon>
        <taxon>rosids</taxon>
        <taxon>malvids</taxon>
        <taxon>Sapindales</taxon>
        <taxon>Sapindaceae</taxon>
        <taxon>Hippocastanoideae</taxon>
        <taxon>Acereae</taxon>
        <taxon>Acer</taxon>
    </lineage>
</organism>
<dbReference type="SUPFAM" id="SSF54928">
    <property type="entry name" value="RNA-binding domain, RBD"/>
    <property type="match status" value="1"/>
</dbReference>
<gene>
    <name evidence="2" type="ORF">LWI29_019242</name>
</gene>
<dbReference type="PANTHER" id="PTHR10688:SF2">
    <property type="entry name" value="PWWP DOMAIN-CONTAINING PROTEIN"/>
    <property type="match status" value="1"/>
</dbReference>
<accession>A0AA39SKL9</accession>
<keyword evidence="3" id="KW-1185">Reference proteome</keyword>
<sequence length="326" mass="36475">MEYNVKCLGLKRQLDQSVVSEPTLKLHKTLFFAFNGADVYLWRSRKEDHVDLSDTYISADTISGPLELCNTVALSCNVDYAHLQRNITGCIAKARSPKVLKLDEENYSVDNSGTHISCADKQQPEQCEAILGSCLSDTHDATEKMLRPSDSQSVSNYETGIRTDDNKANDVGSGTRNEHETPPVSDDNSISIKISGGRSKNVENRELVQSVTFDSASKSQEAKQSEIQTTLALSKSLLIKFPKNYSLPSKEELVKKFSPFGIIDSFSTKVYFYTGTARVVFLHHLDAAAAYQYAKRKKILVKKMSNFGLILLNIREEPSIQFDFHR</sequence>
<feature type="compositionally biased region" description="Polar residues" evidence="1">
    <location>
        <begin position="149"/>
        <end position="158"/>
    </location>
</feature>
<evidence type="ECO:0000313" key="3">
    <source>
        <dbReference type="Proteomes" id="UP001168877"/>
    </source>
</evidence>
<dbReference type="InterPro" id="IPR035979">
    <property type="entry name" value="RBD_domain_sf"/>
</dbReference>
<dbReference type="EMBL" id="JAUESC010000380">
    <property type="protein sequence ID" value="KAK0592442.1"/>
    <property type="molecule type" value="Genomic_DNA"/>
</dbReference>
<dbReference type="PANTHER" id="PTHR10688">
    <property type="entry name" value="PWWP DOMAIN-CONTAINING PROTEIN"/>
    <property type="match status" value="1"/>
</dbReference>
<name>A0AA39SKL9_ACESA</name>
<dbReference type="GO" id="GO:0003676">
    <property type="term" value="F:nucleic acid binding"/>
    <property type="evidence" value="ECO:0007669"/>
    <property type="project" value="InterPro"/>
</dbReference>
<dbReference type="AlphaFoldDB" id="A0AA39SKL9"/>
<feature type="region of interest" description="Disordered" evidence="1">
    <location>
        <begin position="144"/>
        <end position="196"/>
    </location>
</feature>
<reference evidence="2" key="1">
    <citation type="journal article" date="2022" name="Plant J.">
        <title>Strategies of tolerance reflected in two North American maple genomes.</title>
        <authorList>
            <person name="McEvoy S.L."/>
            <person name="Sezen U.U."/>
            <person name="Trouern-Trend A."/>
            <person name="McMahon S.M."/>
            <person name="Schaberg P.G."/>
            <person name="Yang J."/>
            <person name="Wegrzyn J.L."/>
            <person name="Swenson N.G."/>
        </authorList>
    </citation>
    <scope>NUCLEOTIDE SEQUENCE</scope>
    <source>
        <strain evidence="2">NS2018</strain>
    </source>
</reference>
<proteinExistence type="predicted"/>
<dbReference type="InterPro" id="IPR052657">
    <property type="entry name" value="PDP_family_Arabidopsis"/>
</dbReference>
<protein>
    <submittedName>
        <fullName evidence="2">Uncharacterized protein</fullName>
    </submittedName>
</protein>